<keyword evidence="2" id="KW-1185">Reference proteome</keyword>
<dbReference type="Proteomes" id="UP000015380">
    <property type="component" value="Chromosome"/>
</dbReference>
<accession>S5TWU0</accession>
<gene>
    <name evidence="1" type="ORF">CYCME_1127</name>
</gene>
<dbReference type="EMBL" id="CP005996">
    <property type="protein sequence ID" value="AGS39458.1"/>
    <property type="molecule type" value="Genomic_DNA"/>
</dbReference>
<proteinExistence type="predicted"/>
<dbReference type="KEGG" id="cza:CYCME_1127"/>
<organism evidence="1 2">
    <name type="scientific">Cycloclasticus zancles 78-ME</name>
    <dbReference type="NCBI Taxonomy" id="1198232"/>
    <lineage>
        <taxon>Bacteria</taxon>
        <taxon>Pseudomonadati</taxon>
        <taxon>Pseudomonadota</taxon>
        <taxon>Gammaproteobacteria</taxon>
        <taxon>Thiotrichales</taxon>
        <taxon>Piscirickettsiaceae</taxon>
        <taxon>Cycloclasticus</taxon>
    </lineage>
</organism>
<evidence type="ECO:0000313" key="2">
    <source>
        <dbReference type="Proteomes" id="UP000015380"/>
    </source>
</evidence>
<name>S5TWU0_9GAMM</name>
<reference evidence="1 2" key="1">
    <citation type="submission" date="2013-05" db="EMBL/GenBank/DDBJ databases">
        <title>Between feast and famine: a lifestyle of most important marine PAH-degrading bacterium Cycloclasticus sp. 7ME.</title>
        <authorList>
            <person name="Yakimov M.M."/>
            <person name="Messina E."/>
            <person name="Genovese M."/>
            <person name="Denaro R."/>
            <person name="Crisafi F."/>
            <person name="Russo D."/>
            <person name="Cappello S."/>
            <person name="Santisi S."/>
            <person name="Smedile F."/>
            <person name="Golyshina O.V."/>
            <person name="Tran H."/>
            <person name="Pieper D.H."/>
            <person name="Golyshin P.N."/>
            <person name="Giuliano L."/>
        </authorList>
    </citation>
    <scope>NUCLEOTIDE SEQUENCE [LARGE SCALE GENOMIC DNA]</scope>
    <source>
        <strain evidence="1 2">78-ME</strain>
    </source>
</reference>
<sequence>MVRDNRYDVDIGYMFISVSQIEATEKLITRERGNDTLITDTSRRLFKEFGLPDVNSIVELNVNSSMVGDFNNLLSEDGLNEIAKSPYIDKVSFTEQGKRIVNRSLQTYRLNFNLLLSKGTTVKILGYRMIYAPTKRKETPYIEKSLAALVKIIKC</sequence>
<evidence type="ECO:0000313" key="1">
    <source>
        <dbReference type="EMBL" id="AGS39458.1"/>
    </source>
</evidence>
<dbReference type="HOGENOM" id="CLU_1692576_0_0_6"/>
<reference evidence="2" key="2">
    <citation type="journal article" date="2016" name="Environ. Microbiol. Rep.">
        <title>Analysis of defence systems and a conjugative IncP-1 plasmid in the marine polyaromatic hydrocarbons-degrading bacterium Cycloclasticus sp. 78-ME.</title>
        <authorList>
            <person name="Yakimov M.M."/>
            <person name="Crisafi F."/>
            <person name="Messina E."/>
            <person name="Smedile F."/>
            <person name="Lopatina A."/>
            <person name="Denaro R."/>
            <person name="Pieper D.H."/>
            <person name="Golyshin P.N."/>
            <person name="Giuliano L."/>
        </authorList>
    </citation>
    <scope>NUCLEOTIDE SEQUENCE [LARGE SCALE GENOMIC DNA]</scope>
    <source>
        <strain evidence="2">78-ME</strain>
    </source>
</reference>
<protein>
    <submittedName>
        <fullName evidence="1">Uncharacterized protein</fullName>
    </submittedName>
</protein>
<dbReference type="AlphaFoldDB" id="S5TWU0"/>